<accession>A0A1J5TXZ6</accession>
<dbReference type="EMBL" id="MIYZ01000043">
    <property type="protein sequence ID" value="OIR21373.1"/>
    <property type="molecule type" value="Genomic_DNA"/>
</dbReference>
<dbReference type="GO" id="GO:0016020">
    <property type="term" value="C:membrane"/>
    <property type="evidence" value="ECO:0007669"/>
    <property type="project" value="UniProtKB-SubCell"/>
</dbReference>
<reference evidence="2 3" key="1">
    <citation type="submission" date="2016-08" db="EMBL/GenBank/DDBJ databases">
        <title>New Insights into Marine Group III Euryarchaeota, from dark to light.</title>
        <authorList>
            <person name="Haro-Moreno J.M."/>
            <person name="Rodriguez-Valera F."/>
            <person name="Lopez-Garcia P."/>
            <person name="Moreira D."/>
            <person name="Martin-Cuadrado A.B."/>
        </authorList>
    </citation>
    <scope>NUCLEOTIDE SEQUENCE [LARGE SCALE GENOMIC DNA]</scope>
    <source>
        <strain evidence="2">CG-Epi2</strain>
    </source>
</reference>
<dbReference type="InterPro" id="IPR026371">
    <property type="entry name" value="PGF_CTERM"/>
</dbReference>
<proteinExistence type="predicted"/>
<evidence type="ECO:0000259" key="1">
    <source>
        <dbReference type="Pfam" id="PF18204"/>
    </source>
</evidence>
<name>A0A1J5TXZ6_9ARCH</name>
<dbReference type="NCBIfam" id="TIGR04126">
    <property type="entry name" value="PGF_CTERM"/>
    <property type="match status" value="1"/>
</dbReference>
<dbReference type="Proteomes" id="UP000183615">
    <property type="component" value="Unassembled WGS sequence"/>
</dbReference>
<evidence type="ECO:0000313" key="3">
    <source>
        <dbReference type="Proteomes" id="UP000183615"/>
    </source>
</evidence>
<protein>
    <recommendedName>
        <fullName evidence="1">PGF-CTERM archaeal protein-sorting signal domain-containing protein</fullName>
    </recommendedName>
</protein>
<dbReference type="InterPro" id="IPR013783">
    <property type="entry name" value="Ig-like_fold"/>
</dbReference>
<organism evidence="2 3">
    <name type="scientific">Marine Group III euryarchaeote CG-Epi2</name>
    <dbReference type="NCBI Taxonomy" id="1888996"/>
    <lineage>
        <taxon>Archaea</taxon>
        <taxon>Methanobacteriati</taxon>
        <taxon>Thermoplasmatota</taxon>
        <taxon>Thermoplasmata</taxon>
        <taxon>Candidatus Thermoprofundales</taxon>
    </lineage>
</organism>
<gene>
    <name evidence="2" type="ORF">BET99_02855</name>
</gene>
<dbReference type="Gene3D" id="2.60.40.10">
    <property type="entry name" value="Immunoglobulins"/>
    <property type="match status" value="2"/>
</dbReference>
<feature type="domain" description="PGF-CTERM archaeal protein-sorting signal" evidence="1">
    <location>
        <begin position="652"/>
        <end position="672"/>
    </location>
</feature>
<evidence type="ECO:0000313" key="2">
    <source>
        <dbReference type="EMBL" id="OIR21373.1"/>
    </source>
</evidence>
<dbReference type="AlphaFoldDB" id="A0A1J5TXZ6"/>
<dbReference type="Pfam" id="PF18204">
    <property type="entry name" value="PGF-CTERM"/>
    <property type="match status" value="1"/>
</dbReference>
<sequence length="673" mass="69310">MEQNMKTFGVILATLAMIASVLVMPVASAEDGDLQATISGDDGTTSFASENGTAVFTVDISSASGASHTDLVISVTFDGAGWTSDQASVDDCAGGSDLNFTGSGTACISVMVMGAESVGGSVGMSVSVTSAEDTTGASVTGAIKISNWRVSSVDGVQSYSELVTHQYTITVENIMVDAEGTGLDLDEPVYITLVEIGGGWNVESDLSVWDKPSLTATINFIPADNSFDLVLDIQLVGEIVTSSSYTGAPATIGFNAFDESETPVTTFIFLHAEIATFNGVAITSSSDESDVWDPSTTQVDNGCSGIDAAIGFVVTVDNFGNDRDSFDVTFDTSDAGSAGWAVNNAETFTTELLEPKANDGTHTFTLGLVVPANLAAGTTHGFSMTATSTVDNSISQTQTFSATVKQCYQFDLTVDSMMNSANPGSSTDFTFTVSNTGNGDDTFTYMTMGAAAWNPSLASTETEIASGATGQNVLSVTVPADASSDAVSGMIMVHAYSEACGDDRTDCDYEASKTVSVSANQVFALTAGYFSNETDVVKSSASVEEGMSVQMKVTVTNNGNGIDQVTLSLANAPSWVSISDVPILVGPGLTETISITAMAPVSDADGDYTFQVTATSSDDTVTSTTGDLTITITEKGSATGPTTDDVEEDDSPGFGAISAIAALGAVLLLRRRS</sequence>
<comment type="caution">
    <text evidence="2">The sequence shown here is derived from an EMBL/GenBank/DDBJ whole genome shotgun (WGS) entry which is preliminary data.</text>
</comment>